<evidence type="ECO:0000256" key="1">
    <source>
        <dbReference type="ARBA" id="ARBA00022723"/>
    </source>
</evidence>
<dbReference type="PANTHER" id="PTHR23327">
    <property type="entry name" value="RING FINGER PROTEIN 127"/>
    <property type="match status" value="1"/>
</dbReference>
<reference evidence="7" key="1">
    <citation type="submission" date="2021-09" db="EMBL/GenBank/DDBJ databases">
        <authorList>
            <consortium name="AG Swart"/>
            <person name="Singh M."/>
            <person name="Singh A."/>
            <person name="Seah K."/>
            <person name="Emmerich C."/>
        </authorList>
    </citation>
    <scope>NUCLEOTIDE SEQUENCE</scope>
    <source>
        <strain evidence="7">ATCC30299</strain>
    </source>
</reference>
<feature type="transmembrane region" description="Helical" evidence="5">
    <location>
        <begin position="300"/>
        <end position="320"/>
    </location>
</feature>
<dbReference type="InterPro" id="IPR046336">
    <property type="entry name" value="Lon_prtase_N_sf"/>
</dbReference>
<proteinExistence type="predicted"/>
<name>A0AAU9IWP3_9CILI</name>
<dbReference type="InterPro" id="IPR001841">
    <property type="entry name" value="Znf_RING"/>
</dbReference>
<evidence type="ECO:0000313" key="8">
    <source>
        <dbReference type="Proteomes" id="UP001162131"/>
    </source>
</evidence>
<dbReference type="Proteomes" id="UP001162131">
    <property type="component" value="Unassembled WGS sequence"/>
</dbReference>
<dbReference type="PROSITE" id="PS50089">
    <property type="entry name" value="ZF_RING_2"/>
    <property type="match status" value="1"/>
</dbReference>
<dbReference type="Gene3D" id="3.30.40.10">
    <property type="entry name" value="Zinc/RING finger domain, C3HC4 (zinc finger)"/>
    <property type="match status" value="1"/>
</dbReference>
<dbReference type="AlphaFoldDB" id="A0AAU9IWP3"/>
<keyword evidence="5" id="KW-1133">Transmembrane helix</keyword>
<evidence type="ECO:0000313" key="7">
    <source>
        <dbReference type="EMBL" id="CAG9317489.1"/>
    </source>
</evidence>
<dbReference type="EMBL" id="CAJZBQ010000018">
    <property type="protein sequence ID" value="CAG9317489.1"/>
    <property type="molecule type" value="Genomic_DNA"/>
</dbReference>
<protein>
    <recommendedName>
        <fullName evidence="6">RING-type domain-containing protein</fullName>
    </recommendedName>
</protein>
<evidence type="ECO:0000256" key="5">
    <source>
        <dbReference type="SAM" id="Phobius"/>
    </source>
</evidence>
<evidence type="ECO:0000256" key="4">
    <source>
        <dbReference type="PROSITE-ProRule" id="PRU00175"/>
    </source>
</evidence>
<accession>A0AAU9IWP3</accession>
<dbReference type="Gene3D" id="2.30.130.40">
    <property type="entry name" value="LON domain-like"/>
    <property type="match status" value="1"/>
</dbReference>
<keyword evidence="5" id="KW-0472">Membrane</keyword>
<keyword evidence="5" id="KW-0812">Transmembrane</keyword>
<comment type="caution">
    <text evidence="7">The sequence shown here is derived from an EMBL/GenBank/DDBJ whole genome shotgun (WGS) entry which is preliminary data.</text>
</comment>
<dbReference type="SMART" id="SM00184">
    <property type="entry name" value="RING"/>
    <property type="match status" value="1"/>
</dbReference>
<dbReference type="InterPro" id="IPR015947">
    <property type="entry name" value="PUA-like_sf"/>
</dbReference>
<dbReference type="InterPro" id="IPR017907">
    <property type="entry name" value="Znf_RING_CS"/>
</dbReference>
<evidence type="ECO:0000256" key="3">
    <source>
        <dbReference type="ARBA" id="ARBA00022833"/>
    </source>
</evidence>
<feature type="domain" description="RING-type" evidence="6">
    <location>
        <begin position="6"/>
        <end position="44"/>
    </location>
</feature>
<keyword evidence="2 4" id="KW-0863">Zinc-finger</keyword>
<keyword evidence="1" id="KW-0479">Metal-binding</keyword>
<dbReference type="GO" id="GO:0008270">
    <property type="term" value="F:zinc ion binding"/>
    <property type="evidence" value="ECO:0007669"/>
    <property type="project" value="UniProtKB-KW"/>
</dbReference>
<evidence type="ECO:0000259" key="6">
    <source>
        <dbReference type="PROSITE" id="PS50089"/>
    </source>
</evidence>
<dbReference type="SUPFAM" id="SSF57850">
    <property type="entry name" value="RING/U-box"/>
    <property type="match status" value="1"/>
</dbReference>
<keyword evidence="3" id="KW-0862">Zinc</keyword>
<dbReference type="InterPro" id="IPR013083">
    <property type="entry name" value="Znf_RING/FYVE/PHD"/>
</dbReference>
<sequence>MDDFICPFCRKILLKPITVSCGHTFCKPCVTRSSNSQRKCPNCDSTFQVSPHSKPNILIQSLIEKNFPKEFKKRSKETPREEAKRSLNPIPIYIKENLLLFPGAVGVISNPEMKYLMMVQHAMMGNRVFGMLSSYNGRWVGSLLEITSLDINNPLNVVVHVVAKERFIIENVFPDQDESRTIDVNRLGPNEINSESIYFGWPIFIRDAYDYEPEIKGEILSFVEGCINLLGIDEQRIMRGLFVNGCDKSFYACAMLNLTHEDLLKAYFSTSKSERYEICRTYTFGKKIDRIHIRDQRYSWLKANFTTIMIVLALFVIIFFGRR</sequence>
<dbReference type="SUPFAM" id="SSF88697">
    <property type="entry name" value="PUA domain-like"/>
    <property type="match status" value="1"/>
</dbReference>
<keyword evidence="8" id="KW-1185">Reference proteome</keyword>
<organism evidence="7 8">
    <name type="scientific">Blepharisma stoltei</name>
    <dbReference type="NCBI Taxonomy" id="1481888"/>
    <lineage>
        <taxon>Eukaryota</taxon>
        <taxon>Sar</taxon>
        <taxon>Alveolata</taxon>
        <taxon>Ciliophora</taxon>
        <taxon>Postciliodesmatophora</taxon>
        <taxon>Heterotrichea</taxon>
        <taxon>Heterotrichida</taxon>
        <taxon>Blepharismidae</taxon>
        <taxon>Blepharisma</taxon>
    </lineage>
</organism>
<gene>
    <name evidence="7" type="ORF">BSTOLATCC_MIC18735</name>
</gene>
<dbReference type="Pfam" id="PF15227">
    <property type="entry name" value="zf-C3HC4_4"/>
    <property type="match status" value="1"/>
</dbReference>
<evidence type="ECO:0000256" key="2">
    <source>
        <dbReference type="ARBA" id="ARBA00022771"/>
    </source>
</evidence>
<dbReference type="PROSITE" id="PS00518">
    <property type="entry name" value="ZF_RING_1"/>
    <property type="match status" value="1"/>
</dbReference>